<accession>A0A2M7W2L8</accession>
<feature type="transmembrane region" description="Helical" evidence="1">
    <location>
        <begin position="9"/>
        <end position="29"/>
    </location>
</feature>
<comment type="caution">
    <text evidence="2">The sequence shown here is derived from an EMBL/GenBank/DDBJ whole genome shotgun (WGS) entry which is preliminary data.</text>
</comment>
<protein>
    <submittedName>
        <fullName evidence="2">Uncharacterized protein</fullName>
    </submittedName>
</protein>
<evidence type="ECO:0000256" key="1">
    <source>
        <dbReference type="SAM" id="Phobius"/>
    </source>
</evidence>
<keyword evidence="1" id="KW-0812">Transmembrane</keyword>
<proteinExistence type="predicted"/>
<dbReference type="Proteomes" id="UP000228952">
    <property type="component" value="Unassembled WGS sequence"/>
</dbReference>
<organism evidence="2 3">
    <name type="scientific">Candidatus Dojkabacteria bacterium CG_4_10_14_0_2_um_filter_Dojkabacteria_WS6_41_15</name>
    <dbReference type="NCBI Taxonomy" id="2014249"/>
    <lineage>
        <taxon>Bacteria</taxon>
        <taxon>Candidatus Dojkabacteria</taxon>
    </lineage>
</organism>
<evidence type="ECO:0000313" key="2">
    <source>
        <dbReference type="EMBL" id="PJA14955.1"/>
    </source>
</evidence>
<gene>
    <name evidence="2" type="ORF">COX64_01450</name>
</gene>
<keyword evidence="1" id="KW-1133">Transmembrane helix</keyword>
<keyword evidence="1" id="KW-0472">Membrane</keyword>
<sequence length="96" mass="10760">MSSKIMSKLIPLIAGILILALGYFIYYSFLAKQQPTDSPPFPIVDYFACSDNCPGPKEKYMVKIYQGVTDKDECLKIGGEPYTYTGWGTFNICLVK</sequence>
<evidence type="ECO:0000313" key="3">
    <source>
        <dbReference type="Proteomes" id="UP000228952"/>
    </source>
</evidence>
<dbReference type="EMBL" id="PFQB01000031">
    <property type="protein sequence ID" value="PJA14955.1"/>
    <property type="molecule type" value="Genomic_DNA"/>
</dbReference>
<dbReference type="AlphaFoldDB" id="A0A2M7W2L8"/>
<name>A0A2M7W2L8_9BACT</name>
<reference evidence="3" key="1">
    <citation type="submission" date="2017-09" db="EMBL/GenBank/DDBJ databases">
        <title>Depth-based differentiation of microbial function through sediment-hosted aquifers and enrichment of novel symbionts in the deep terrestrial subsurface.</title>
        <authorList>
            <person name="Probst A.J."/>
            <person name="Ladd B."/>
            <person name="Jarett J.K."/>
            <person name="Geller-Mcgrath D.E."/>
            <person name="Sieber C.M.K."/>
            <person name="Emerson J.B."/>
            <person name="Anantharaman K."/>
            <person name="Thomas B.C."/>
            <person name="Malmstrom R."/>
            <person name="Stieglmeier M."/>
            <person name="Klingl A."/>
            <person name="Woyke T."/>
            <person name="Ryan C.M."/>
            <person name="Banfield J.F."/>
        </authorList>
    </citation>
    <scope>NUCLEOTIDE SEQUENCE [LARGE SCALE GENOMIC DNA]</scope>
</reference>